<keyword evidence="4 7" id="KW-0554">One-carbon metabolism</keyword>
<dbReference type="Proteomes" id="UP000199681">
    <property type="component" value="Unassembled WGS sequence"/>
</dbReference>
<dbReference type="PANTHER" id="PTHR48069">
    <property type="entry name" value="DIHYDROFOLATE REDUCTASE"/>
    <property type="match status" value="1"/>
</dbReference>
<keyword evidence="6 7" id="KW-0560">Oxidoreductase</keyword>
<dbReference type="InterPro" id="IPR001796">
    <property type="entry name" value="DHFR_dom"/>
</dbReference>
<evidence type="ECO:0000256" key="4">
    <source>
        <dbReference type="ARBA" id="ARBA00022563"/>
    </source>
</evidence>
<reference evidence="10 12" key="1">
    <citation type="submission" date="2016-10" db="EMBL/GenBank/DDBJ databases">
        <authorList>
            <person name="Varghese N."/>
            <person name="Submissions S."/>
        </authorList>
    </citation>
    <scope>NUCLEOTIDE SEQUENCE [LARGE SCALE GENOMIC DNA]</scope>
    <source>
        <strain evidence="10 12">GMCC 1.11211</strain>
    </source>
</reference>
<dbReference type="InterPro" id="IPR012259">
    <property type="entry name" value="DHFR"/>
</dbReference>
<dbReference type="PIRSF" id="PIRSF000194">
    <property type="entry name" value="DHFR"/>
    <property type="match status" value="1"/>
</dbReference>
<keyword evidence="5 7" id="KW-0521">NADP</keyword>
<dbReference type="AlphaFoldDB" id="A0A1I3B8N9"/>
<evidence type="ECO:0000256" key="5">
    <source>
        <dbReference type="ARBA" id="ARBA00022857"/>
    </source>
</evidence>
<dbReference type="InterPro" id="IPR024072">
    <property type="entry name" value="DHFR-like_dom_sf"/>
</dbReference>
<dbReference type="EC" id="1.5.1.3" evidence="3 7"/>
<dbReference type="PROSITE" id="PS00075">
    <property type="entry name" value="DHFR_1"/>
    <property type="match status" value="1"/>
</dbReference>
<feature type="domain" description="DHFR" evidence="9">
    <location>
        <begin position="2"/>
        <end position="162"/>
    </location>
</feature>
<dbReference type="STRING" id="995038.SAMN05216274_108149"/>
<dbReference type="PROSITE" id="PS51330">
    <property type="entry name" value="DHFR_2"/>
    <property type="match status" value="1"/>
</dbReference>
<comment type="catalytic activity">
    <reaction evidence="7">
        <text>(6S)-5,6,7,8-tetrahydrofolate + NADP(+) = 7,8-dihydrofolate + NADPH + H(+)</text>
        <dbReference type="Rhea" id="RHEA:15009"/>
        <dbReference type="ChEBI" id="CHEBI:15378"/>
        <dbReference type="ChEBI" id="CHEBI:57451"/>
        <dbReference type="ChEBI" id="CHEBI:57453"/>
        <dbReference type="ChEBI" id="CHEBI:57783"/>
        <dbReference type="ChEBI" id="CHEBI:58349"/>
        <dbReference type="EC" id="1.5.1.3"/>
    </reaction>
</comment>
<name>A0A1I3B8N9_9MICO</name>
<evidence type="ECO:0000256" key="3">
    <source>
        <dbReference type="ARBA" id="ARBA00012856"/>
    </source>
</evidence>
<reference evidence="11 13" key="2">
    <citation type="submission" date="2019-03" db="EMBL/GenBank/DDBJ databases">
        <title>Genomics of glacier-inhabiting Cryobacterium strains.</title>
        <authorList>
            <person name="Liu Q."/>
            <person name="Xin Y.-H."/>
        </authorList>
    </citation>
    <scope>NUCLEOTIDE SEQUENCE [LARGE SCALE GENOMIC DNA]</scope>
    <source>
        <strain evidence="11 13">Hh34</strain>
    </source>
</reference>
<organism evidence="11 13">
    <name type="scientific">Cryobacterium levicorallinum</name>
    <dbReference type="NCBI Taxonomy" id="995038"/>
    <lineage>
        <taxon>Bacteria</taxon>
        <taxon>Bacillati</taxon>
        <taxon>Actinomycetota</taxon>
        <taxon>Actinomycetes</taxon>
        <taxon>Micrococcales</taxon>
        <taxon>Microbacteriaceae</taxon>
        <taxon>Cryobacterium</taxon>
    </lineage>
</organism>
<evidence type="ECO:0000313" key="12">
    <source>
        <dbReference type="Proteomes" id="UP000199681"/>
    </source>
</evidence>
<dbReference type="EMBL" id="FOPW01000008">
    <property type="protein sequence ID" value="SFH58071.1"/>
    <property type="molecule type" value="Genomic_DNA"/>
</dbReference>
<evidence type="ECO:0000256" key="7">
    <source>
        <dbReference type="PIRNR" id="PIRNR000194"/>
    </source>
</evidence>
<dbReference type="UniPathway" id="UPA00077">
    <property type="reaction ID" value="UER00158"/>
</dbReference>
<dbReference type="GO" id="GO:0046452">
    <property type="term" value="P:dihydrofolate metabolic process"/>
    <property type="evidence" value="ECO:0007669"/>
    <property type="project" value="TreeGrafter"/>
</dbReference>
<evidence type="ECO:0000313" key="10">
    <source>
        <dbReference type="EMBL" id="SFH58071.1"/>
    </source>
</evidence>
<evidence type="ECO:0000256" key="1">
    <source>
        <dbReference type="ARBA" id="ARBA00004903"/>
    </source>
</evidence>
<comment type="function">
    <text evidence="7">Key enzyme in folate metabolism. Catalyzes an essential reaction for de novo glycine and purine synthesis, and for DNA precursor synthesis.</text>
</comment>
<evidence type="ECO:0000313" key="11">
    <source>
        <dbReference type="EMBL" id="TFB83416.1"/>
    </source>
</evidence>
<evidence type="ECO:0000256" key="6">
    <source>
        <dbReference type="ARBA" id="ARBA00023002"/>
    </source>
</evidence>
<accession>A0A1I3B8N9</accession>
<protein>
    <recommendedName>
        <fullName evidence="3 7">Dihydrofolate reductase</fullName>
        <ecNumber evidence="3 7">1.5.1.3</ecNumber>
    </recommendedName>
</protein>
<sequence>MSIGLIWAQSRNGVIGFDGRLPWHLPEDLAHFRAITGGGVVIMGRLTWDSIPERFRPLAGRHNVVITRQRDWAAPGASVVHSFDDAIVTAAGPVWVIGGAEIFRLALPHADTLELTEIDEQFAGDTRAPALTPDWTRVNTNPASGWLHSSTGPPYRFARYQRAPAIH</sequence>
<comment type="caution">
    <text evidence="11">The sequence shown here is derived from an EMBL/GenBank/DDBJ whole genome shotgun (WGS) entry which is preliminary data.</text>
</comment>
<dbReference type="GO" id="GO:0004146">
    <property type="term" value="F:dihydrofolate reductase activity"/>
    <property type="evidence" value="ECO:0007669"/>
    <property type="project" value="UniProtKB-EC"/>
</dbReference>
<dbReference type="PANTHER" id="PTHR48069:SF3">
    <property type="entry name" value="DIHYDROFOLATE REDUCTASE"/>
    <property type="match status" value="1"/>
</dbReference>
<dbReference type="GO" id="GO:0046655">
    <property type="term" value="P:folic acid metabolic process"/>
    <property type="evidence" value="ECO:0007669"/>
    <property type="project" value="TreeGrafter"/>
</dbReference>
<dbReference type="GO" id="GO:0046654">
    <property type="term" value="P:tetrahydrofolate biosynthetic process"/>
    <property type="evidence" value="ECO:0007669"/>
    <property type="project" value="UniProtKB-UniPathway"/>
</dbReference>
<evidence type="ECO:0000256" key="2">
    <source>
        <dbReference type="ARBA" id="ARBA00009539"/>
    </source>
</evidence>
<evidence type="ECO:0000256" key="8">
    <source>
        <dbReference type="RuleBase" id="RU004474"/>
    </source>
</evidence>
<comment type="similarity">
    <text evidence="2 7 8">Belongs to the dihydrofolate reductase family.</text>
</comment>
<dbReference type="GO" id="GO:0050661">
    <property type="term" value="F:NADP binding"/>
    <property type="evidence" value="ECO:0007669"/>
    <property type="project" value="InterPro"/>
</dbReference>
<evidence type="ECO:0000313" key="13">
    <source>
        <dbReference type="Proteomes" id="UP000297963"/>
    </source>
</evidence>
<evidence type="ECO:0000259" key="9">
    <source>
        <dbReference type="PROSITE" id="PS51330"/>
    </source>
</evidence>
<dbReference type="GO" id="GO:0005829">
    <property type="term" value="C:cytosol"/>
    <property type="evidence" value="ECO:0007669"/>
    <property type="project" value="TreeGrafter"/>
</dbReference>
<dbReference type="RefSeq" id="WP_092450062.1">
    <property type="nucleotide sequence ID" value="NZ_BKAC01000007.1"/>
</dbReference>
<gene>
    <name evidence="11" type="ORF">E3O11_11320</name>
    <name evidence="10" type="ORF">SAMN05216274_108149</name>
</gene>
<dbReference type="CDD" id="cd00209">
    <property type="entry name" value="DHFR"/>
    <property type="match status" value="1"/>
</dbReference>
<dbReference type="EMBL" id="SOFE01000022">
    <property type="protein sequence ID" value="TFB83416.1"/>
    <property type="molecule type" value="Genomic_DNA"/>
</dbReference>
<dbReference type="InterPro" id="IPR017925">
    <property type="entry name" value="DHFR_CS"/>
</dbReference>
<proteinExistence type="inferred from homology"/>
<dbReference type="SUPFAM" id="SSF53597">
    <property type="entry name" value="Dihydrofolate reductase-like"/>
    <property type="match status" value="1"/>
</dbReference>
<keyword evidence="12" id="KW-1185">Reference proteome</keyword>
<dbReference type="Gene3D" id="3.40.430.10">
    <property type="entry name" value="Dihydrofolate Reductase, subunit A"/>
    <property type="match status" value="1"/>
</dbReference>
<dbReference type="Proteomes" id="UP000297963">
    <property type="component" value="Unassembled WGS sequence"/>
</dbReference>
<dbReference type="PRINTS" id="PR00070">
    <property type="entry name" value="DHFR"/>
</dbReference>
<comment type="pathway">
    <text evidence="1 7">Cofactor biosynthesis; tetrahydrofolate biosynthesis; 5,6,7,8-tetrahydrofolate from 7,8-dihydrofolate: step 1/1.</text>
</comment>
<dbReference type="Pfam" id="PF00186">
    <property type="entry name" value="DHFR_1"/>
    <property type="match status" value="1"/>
</dbReference>
<dbReference type="GO" id="GO:0006730">
    <property type="term" value="P:one-carbon metabolic process"/>
    <property type="evidence" value="ECO:0007669"/>
    <property type="project" value="UniProtKB-KW"/>
</dbReference>